<dbReference type="EMBL" id="UINC01227200">
    <property type="protein sequence ID" value="SVE57982.1"/>
    <property type="molecule type" value="Genomic_DNA"/>
</dbReference>
<gene>
    <name evidence="2" type="ORF">METZ01_LOCUS510836</name>
</gene>
<protein>
    <submittedName>
        <fullName evidence="2">Uncharacterized protein</fullName>
    </submittedName>
</protein>
<accession>A0A383EM39</accession>
<organism evidence="2">
    <name type="scientific">marine metagenome</name>
    <dbReference type="NCBI Taxonomy" id="408172"/>
    <lineage>
        <taxon>unclassified sequences</taxon>
        <taxon>metagenomes</taxon>
        <taxon>ecological metagenomes</taxon>
    </lineage>
</organism>
<sequence>MLVSPITVPKAVPPTNPAKNLRT</sequence>
<evidence type="ECO:0000313" key="2">
    <source>
        <dbReference type="EMBL" id="SVE57982.1"/>
    </source>
</evidence>
<feature type="region of interest" description="Disordered" evidence="1">
    <location>
        <begin position="1"/>
        <end position="23"/>
    </location>
</feature>
<proteinExistence type="predicted"/>
<name>A0A383EM39_9ZZZZ</name>
<reference evidence="2" key="1">
    <citation type="submission" date="2018-05" db="EMBL/GenBank/DDBJ databases">
        <authorList>
            <person name="Lanie J.A."/>
            <person name="Ng W.-L."/>
            <person name="Kazmierczak K.M."/>
            <person name="Andrzejewski T.M."/>
            <person name="Davidsen T.M."/>
            <person name="Wayne K.J."/>
            <person name="Tettelin H."/>
            <person name="Glass J.I."/>
            <person name="Rusch D."/>
            <person name="Podicherti R."/>
            <person name="Tsui H.-C.T."/>
            <person name="Winkler M.E."/>
        </authorList>
    </citation>
    <scope>NUCLEOTIDE SEQUENCE</scope>
</reference>
<evidence type="ECO:0000256" key="1">
    <source>
        <dbReference type="SAM" id="MobiDB-lite"/>
    </source>
</evidence>
<dbReference type="AlphaFoldDB" id="A0A383EM39"/>
<feature type="non-terminal residue" evidence="2">
    <location>
        <position position="23"/>
    </location>
</feature>